<accession>A0A9X2U4Q1</accession>
<organism evidence="1 2">
    <name type="scientific">Salinibacter ruber</name>
    <dbReference type="NCBI Taxonomy" id="146919"/>
    <lineage>
        <taxon>Bacteria</taxon>
        <taxon>Pseudomonadati</taxon>
        <taxon>Rhodothermota</taxon>
        <taxon>Rhodothermia</taxon>
        <taxon>Rhodothermales</taxon>
        <taxon>Salinibacteraceae</taxon>
        <taxon>Salinibacter</taxon>
    </lineage>
</organism>
<evidence type="ECO:0000313" key="1">
    <source>
        <dbReference type="EMBL" id="MCS3866842.1"/>
    </source>
</evidence>
<gene>
    <name evidence="1" type="ORF">GGP82_003425</name>
</gene>
<evidence type="ECO:0000313" key="2">
    <source>
        <dbReference type="Proteomes" id="UP001155034"/>
    </source>
</evidence>
<comment type="caution">
    <text evidence="1">The sequence shown here is derived from an EMBL/GenBank/DDBJ whole genome shotgun (WGS) entry which is preliminary data.</text>
</comment>
<proteinExistence type="predicted"/>
<sequence length="70" mass="7520">MTQTAHQQDIQTRIQNGEVPSGYVLAPWPQSQGYMGPGGPIAGGEAILVNSGPLFREHGKACYLIPEKRA</sequence>
<name>A0A9X2U4Q1_9BACT</name>
<dbReference type="RefSeq" id="WP_162863090.1">
    <property type="nucleotide sequence ID" value="NZ_CALTSQ010000045.1"/>
</dbReference>
<dbReference type="AlphaFoldDB" id="A0A9X2U4Q1"/>
<dbReference type="Proteomes" id="UP001155034">
    <property type="component" value="Unassembled WGS sequence"/>
</dbReference>
<protein>
    <submittedName>
        <fullName evidence="1">Uncharacterized protein</fullName>
    </submittedName>
</protein>
<dbReference type="EMBL" id="JANTYZ010000023">
    <property type="protein sequence ID" value="MCS3866842.1"/>
    <property type="molecule type" value="Genomic_DNA"/>
</dbReference>
<reference evidence="1" key="1">
    <citation type="submission" date="2022-08" db="EMBL/GenBank/DDBJ databases">
        <title>Genomic Encyclopedia of Type Strains, Phase V (KMG-V): Genome sequencing to study the core and pangenomes of soil and plant-associated prokaryotes.</title>
        <authorList>
            <person name="Whitman W."/>
        </authorList>
    </citation>
    <scope>NUCLEOTIDE SEQUENCE</scope>
    <source>
        <strain evidence="1">SP2016B</strain>
    </source>
</reference>